<dbReference type="EMBL" id="JBHLXG010000003">
    <property type="protein sequence ID" value="MFC0225110.1"/>
    <property type="molecule type" value="Genomic_DNA"/>
</dbReference>
<dbReference type="InterPro" id="IPR050679">
    <property type="entry name" value="Bact_HTH_transcr_reg"/>
</dbReference>
<dbReference type="SUPFAM" id="SSF46785">
    <property type="entry name" value="Winged helix' DNA-binding domain"/>
    <property type="match status" value="1"/>
</dbReference>
<dbReference type="InterPro" id="IPR011663">
    <property type="entry name" value="UTRA"/>
</dbReference>
<keyword evidence="1" id="KW-0805">Transcription regulation</keyword>
<reference evidence="5 6" key="1">
    <citation type="submission" date="2024-09" db="EMBL/GenBank/DDBJ databases">
        <authorList>
            <person name="Sun Q."/>
            <person name="Mori K."/>
        </authorList>
    </citation>
    <scope>NUCLEOTIDE SEQUENCE [LARGE SCALE GENOMIC DNA]</scope>
    <source>
        <strain evidence="5 6">CCM 8626</strain>
    </source>
</reference>
<dbReference type="PROSITE" id="PS50949">
    <property type="entry name" value="HTH_GNTR"/>
    <property type="match status" value="1"/>
</dbReference>
<accession>A0ABV6E7X8</accession>
<evidence type="ECO:0000259" key="4">
    <source>
        <dbReference type="PROSITE" id="PS50949"/>
    </source>
</evidence>
<dbReference type="CDD" id="cd07377">
    <property type="entry name" value="WHTH_GntR"/>
    <property type="match status" value="1"/>
</dbReference>
<proteinExistence type="predicted"/>
<dbReference type="Pfam" id="PF00392">
    <property type="entry name" value="GntR"/>
    <property type="match status" value="1"/>
</dbReference>
<gene>
    <name evidence="5" type="ORF">ACFFJ3_01050</name>
</gene>
<dbReference type="PANTHER" id="PTHR44846:SF1">
    <property type="entry name" value="MANNOSYL-D-GLYCERATE TRANSPORT_METABOLISM SYSTEM REPRESSOR MNGR-RELATED"/>
    <property type="match status" value="1"/>
</dbReference>
<keyword evidence="6" id="KW-1185">Reference proteome</keyword>
<evidence type="ECO:0000256" key="2">
    <source>
        <dbReference type="ARBA" id="ARBA00023125"/>
    </source>
</evidence>
<dbReference type="RefSeq" id="WP_380672114.1">
    <property type="nucleotide sequence ID" value="NZ_CP173186.1"/>
</dbReference>
<dbReference type="InterPro" id="IPR028978">
    <property type="entry name" value="Chorismate_lyase_/UTRA_dom_sf"/>
</dbReference>
<dbReference type="PRINTS" id="PR00035">
    <property type="entry name" value="HTHGNTR"/>
</dbReference>
<evidence type="ECO:0000313" key="5">
    <source>
        <dbReference type="EMBL" id="MFC0225110.1"/>
    </source>
</evidence>
<name>A0ABV6E7X8_9GAMM</name>
<keyword evidence="2" id="KW-0238">DNA-binding</keyword>
<dbReference type="InterPro" id="IPR036390">
    <property type="entry name" value="WH_DNA-bd_sf"/>
</dbReference>
<evidence type="ECO:0000256" key="3">
    <source>
        <dbReference type="ARBA" id="ARBA00023163"/>
    </source>
</evidence>
<dbReference type="InterPro" id="IPR036388">
    <property type="entry name" value="WH-like_DNA-bd_sf"/>
</dbReference>
<organism evidence="5 6">
    <name type="scientific">Serratia aquatilis</name>
    <dbReference type="NCBI Taxonomy" id="1737515"/>
    <lineage>
        <taxon>Bacteria</taxon>
        <taxon>Pseudomonadati</taxon>
        <taxon>Pseudomonadota</taxon>
        <taxon>Gammaproteobacteria</taxon>
        <taxon>Enterobacterales</taxon>
        <taxon>Yersiniaceae</taxon>
        <taxon>Serratia</taxon>
    </lineage>
</organism>
<dbReference type="Pfam" id="PF07702">
    <property type="entry name" value="UTRA"/>
    <property type="match status" value="1"/>
</dbReference>
<dbReference type="SUPFAM" id="SSF64288">
    <property type="entry name" value="Chorismate lyase-like"/>
    <property type="match status" value="1"/>
</dbReference>
<dbReference type="Gene3D" id="1.10.10.10">
    <property type="entry name" value="Winged helix-like DNA-binding domain superfamily/Winged helix DNA-binding domain"/>
    <property type="match status" value="1"/>
</dbReference>
<dbReference type="SMART" id="SM00866">
    <property type="entry name" value="UTRA"/>
    <property type="match status" value="1"/>
</dbReference>
<feature type="domain" description="HTH gntR-type" evidence="4">
    <location>
        <begin position="1"/>
        <end position="68"/>
    </location>
</feature>
<dbReference type="Proteomes" id="UP001589792">
    <property type="component" value="Unassembled WGS sequence"/>
</dbReference>
<comment type="caution">
    <text evidence="5">The sequence shown here is derived from an EMBL/GenBank/DDBJ whole genome shotgun (WGS) entry which is preliminary data.</text>
</comment>
<evidence type="ECO:0000256" key="1">
    <source>
        <dbReference type="ARBA" id="ARBA00023015"/>
    </source>
</evidence>
<sequence length="242" mass="27693">MIYAEVVKCLRDRVNSQEYRVGDIFPSEQKLALMLNISRNTLRKAITVLVDEGLLEKRHGSGTYIKNKNIRPNVSTLKSFSENAQQAGKNCTSKVLKFMVIESNADIASQLRIKTGDQVYYVRRLRFIDGKPVQLEDTWMSVALFPDLSLQNMVKSKFEYIELSCGMTIAGCYETFMPVIPDKEVASLLKINPREPALQLTTQAIDINGVYLDYSLLVSNVNEFRVKYFWPRQRPETLHPDS</sequence>
<dbReference type="PANTHER" id="PTHR44846">
    <property type="entry name" value="MANNOSYL-D-GLYCERATE TRANSPORT/METABOLISM SYSTEM REPRESSOR MNGR-RELATED"/>
    <property type="match status" value="1"/>
</dbReference>
<protein>
    <submittedName>
        <fullName evidence="5">GntR family transcriptional regulator</fullName>
    </submittedName>
</protein>
<dbReference type="InterPro" id="IPR000524">
    <property type="entry name" value="Tscrpt_reg_HTH_GntR"/>
</dbReference>
<dbReference type="Gene3D" id="3.40.1410.10">
    <property type="entry name" value="Chorismate lyase-like"/>
    <property type="match status" value="1"/>
</dbReference>
<evidence type="ECO:0000313" key="6">
    <source>
        <dbReference type="Proteomes" id="UP001589792"/>
    </source>
</evidence>
<keyword evidence="3" id="KW-0804">Transcription</keyword>
<dbReference type="SMART" id="SM00345">
    <property type="entry name" value="HTH_GNTR"/>
    <property type="match status" value="1"/>
</dbReference>